<proteinExistence type="predicted"/>
<dbReference type="OrthoDB" id="3862142at2"/>
<reference evidence="1 2" key="1">
    <citation type="submission" date="2019-06" db="EMBL/GenBank/DDBJ databases">
        <title>Sequencing the genomes of 1000 actinobacteria strains.</title>
        <authorList>
            <person name="Klenk H.-P."/>
        </authorList>
    </citation>
    <scope>NUCLEOTIDE SEQUENCE [LARGE SCALE GENOMIC DNA]</scope>
    <source>
        <strain evidence="1 2">DSM 44826</strain>
    </source>
</reference>
<accession>A0A561SF20</accession>
<dbReference type="Proteomes" id="UP000317940">
    <property type="component" value="Unassembled WGS sequence"/>
</dbReference>
<comment type="caution">
    <text evidence="1">The sequence shown here is derived from an EMBL/GenBank/DDBJ whole genome shotgun (WGS) entry which is preliminary data.</text>
</comment>
<dbReference type="SUPFAM" id="SSF47240">
    <property type="entry name" value="Ferritin-like"/>
    <property type="match status" value="1"/>
</dbReference>
<dbReference type="GO" id="GO:0016491">
    <property type="term" value="F:oxidoreductase activity"/>
    <property type="evidence" value="ECO:0007669"/>
    <property type="project" value="InterPro"/>
</dbReference>
<keyword evidence="2" id="KW-1185">Reference proteome</keyword>
<dbReference type="AlphaFoldDB" id="A0A561SF20"/>
<evidence type="ECO:0000313" key="2">
    <source>
        <dbReference type="Proteomes" id="UP000317940"/>
    </source>
</evidence>
<organism evidence="1 2">
    <name type="scientific">Kitasatospora viridis</name>
    <dbReference type="NCBI Taxonomy" id="281105"/>
    <lineage>
        <taxon>Bacteria</taxon>
        <taxon>Bacillati</taxon>
        <taxon>Actinomycetota</taxon>
        <taxon>Actinomycetes</taxon>
        <taxon>Kitasatosporales</taxon>
        <taxon>Streptomycetaceae</taxon>
        <taxon>Kitasatospora</taxon>
    </lineage>
</organism>
<dbReference type="InterPro" id="IPR012348">
    <property type="entry name" value="RNR-like"/>
</dbReference>
<gene>
    <name evidence="1" type="ORF">FHX73_1563</name>
</gene>
<protein>
    <recommendedName>
        <fullName evidence="3">VlmB-like protein</fullName>
    </recommendedName>
</protein>
<sequence>MTTKDHPTGAPETDWDLAPDVLAGARDLRLSPEQCDLDYWIANVAQGTLRGLVNGHRPDAVTPEHMLKPGPLRDALLSEFSFRSIAEDKAARAITSLVQTAPDVKSMEFYATQLIDEARHAQAFRAHMLEVGVPAAELDDVIEEYAGEHERNVLNPLEEFGLEVMNGPHAFVSGVAVLTILVEGILAPTGELSEHKWKIVDPAAASVERGAGIDEIRHLTVGSEIVKRHLERDPSLKEHLADVVRRGNELWGTLPVFAVLQRREELFQEGIQQIAGFIGDHEIWPGRRLLDSTPDERIGTALEWSARTQTSRLAYMGMGE</sequence>
<evidence type="ECO:0000313" key="1">
    <source>
        <dbReference type="EMBL" id="TWF73452.1"/>
    </source>
</evidence>
<dbReference type="Gene3D" id="1.10.620.20">
    <property type="entry name" value="Ribonucleotide Reductase, subunit A"/>
    <property type="match status" value="1"/>
</dbReference>
<evidence type="ECO:0008006" key="3">
    <source>
        <dbReference type="Google" id="ProtNLM"/>
    </source>
</evidence>
<dbReference type="RefSeq" id="WP_145910432.1">
    <property type="nucleotide sequence ID" value="NZ_BAAAMZ010000001.1"/>
</dbReference>
<dbReference type="InterPro" id="IPR009078">
    <property type="entry name" value="Ferritin-like_SF"/>
</dbReference>
<dbReference type="EMBL" id="VIWT01000005">
    <property type="protein sequence ID" value="TWF73452.1"/>
    <property type="molecule type" value="Genomic_DNA"/>
</dbReference>
<name>A0A561SF20_9ACTN</name>